<dbReference type="AlphaFoldDB" id="A0AAV5IXZ7"/>
<organism evidence="2 3">
    <name type="scientific">Rubroshorea leprosula</name>
    <dbReference type="NCBI Taxonomy" id="152421"/>
    <lineage>
        <taxon>Eukaryota</taxon>
        <taxon>Viridiplantae</taxon>
        <taxon>Streptophyta</taxon>
        <taxon>Embryophyta</taxon>
        <taxon>Tracheophyta</taxon>
        <taxon>Spermatophyta</taxon>
        <taxon>Magnoliopsida</taxon>
        <taxon>eudicotyledons</taxon>
        <taxon>Gunneridae</taxon>
        <taxon>Pentapetalae</taxon>
        <taxon>rosids</taxon>
        <taxon>malvids</taxon>
        <taxon>Malvales</taxon>
        <taxon>Dipterocarpaceae</taxon>
        <taxon>Rubroshorea</taxon>
    </lineage>
</organism>
<comment type="caution">
    <text evidence="2">The sequence shown here is derived from an EMBL/GenBank/DDBJ whole genome shotgun (WGS) entry which is preliminary data.</text>
</comment>
<keyword evidence="3" id="KW-1185">Reference proteome</keyword>
<feature type="compositionally biased region" description="Basic and acidic residues" evidence="1">
    <location>
        <begin position="150"/>
        <end position="167"/>
    </location>
</feature>
<reference evidence="2 3" key="1">
    <citation type="journal article" date="2021" name="Commun. Biol.">
        <title>The genome of Shorea leprosula (Dipterocarpaceae) highlights the ecological relevance of drought in aseasonal tropical rainforests.</title>
        <authorList>
            <person name="Ng K.K.S."/>
            <person name="Kobayashi M.J."/>
            <person name="Fawcett J.A."/>
            <person name="Hatakeyama M."/>
            <person name="Paape T."/>
            <person name="Ng C.H."/>
            <person name="Ang C.C."/>
            <person name="Tnah L.H."/>
            <person name="Lee C.T."/>
            <person name="Nishiyama T."/>
            <person name="Sese J."/>
            <person name="O'Brien M.J."/>
            <person name="Copetti D."/>
            <person name="Mohd Noor M.I."/>
            <person name="Ong R.C."/>
            <person name="Putra M."/>
            <person name="Sireger I.Z."/>
            <person name="Indrioko S."/>
            <person name="Kosugi Y."/>
            <person name="Izuno A."/>
            <person name="Isagi Y."/>
            <person name="Lee S.L."/>
            <person name="Shimizu K.K."/>
        </authorList>
    </citation>
    <scope>NUCLEOTIDE SEQUENCE [LARGE SCALE GENOMIC DNA]</scope>
    <source>
        <strain evidence="2">214</strain>
    </source>
</reference>
<proteinExistence type="predicted"/>
<evidence type="ECO:0000256" key="1">
    <source>
        <dbReference type="SAM" id="MobiDB-lite"/>
    </source>
</evidence>
<gene>
    <name evidence="2" type="ORF">SLEP1_g15872</name>
</gene>
<dbReference type="EMBL" id="BPVZ01000020">
    <property type="protein sequence ID" value="GKV03597.1"/>
    <property type="molecule type" value="Genomic_DNA"/>
</dbReference>
<name>A0AAV5IXZ7_9ROSI</name>
<sequence>MAEIWYNNSVSIPMPSYFAYKSVSSINIVTVNRANWANRMKDCIPVCAFLWRCILRASNRFLIFRWVWAGETQLFLLPQNVRTQTWCSPISSSYEAAYYTPRRGSVLGFAPSLPVLPVLPFLLLQIGVVLACGFAPAGKHPVSSPASASAEKRNGNIRPDGEISQKQ</sequence>
<evidence type="ECO:0000313" key="3">
    <source>
        <dbReference type="Proteomes" id="UP001054252"/>
    </source>
</evidence>
<dbReference type="Proteomes" id="UP001054252">
    <property type="component" value="Unassembled WGS sequence"/>
</dbReference>
<evidence type="ECO:0000313" key="2">
    <source>
        <dbReference type="EMBL" id="GKV03597.1"/>
    </source>
</evidence>
<accession>A0AAV5IXZ7</accession>
<protein>
    <submittedName>
        <fullName evidence="2">Uncharacterized protein</fullName>
    </submittedName>
</protein>
<feature type="region of interest" description="Disordered" evidence="1">
    <location>
        <begin position="142"/>
        <end position="167"/>
    </location>
</feature>